<dbReference type="AlphaFoldDB" id="A0AAP5I6W3"/>
<evidence type="ECO:0000313" key="2">
    <source>
        <dbReference type="Proteomes" id="UP000667802"/>
    </source>
</evidence>
<proteinExistence type="predicted"/>
<evidence type="ECO:0000313" key="1">
    <source>
        <dbReference type="EMBL" id="MDR9894268.1"/>
    </source>
</evidence>
<comment type="caution">
    <text evidence="1">The sequence shown here is derived from an EMBL/GenBank/DDBJ whole genome shotgun (WGS) entry which is preliminary data.</text>
</comment>
<name>A0AAP5I6W3_9CYAN</name>
<dbReference type="Proteomes" id="UP000667802">
    <property type="component" value="Unassembled WGS sequence"/>
</dbReference>
<sequence length="462" mass="53317">MADVSKYWKFVKLTSNNKYRVEMIAAVRTYVESSFPSRFDVADTAIQQQFWQKMRLGEKLAEVGLRCYISHKIYQVCFDLGSKFGSRNGFNYQDLLPYVLDDEVLLALEVQQNRPSSAYQSLATTILTTFHPNKGSLSTWVNRYVKQHPDLKQFLLQHGVFLVSDWALLNDANPKHVKRILVDMYRSTNVEATQACDLLISYHAVYREERIEQRLTGATLPCQPPTAEQLIRIADDLQKRTGRKYTREVVLNQLNGLASKIREYRITVQGGSVLSVSFDEPAIQAIVEQQQVAPDAEEEKEFLNLYQNQFLESLDQAISLVINDFLEQLRRKKSGVEESFLTALHLFHCQGESMSQIAPQIGLRKQYEVTRLLKLNELRADIRQKLLVILRDRVLDIAKYFANSERLEDLDKQVESILEEQISGVIQQAESEAKNPIRNQPLRNLLARRLCHYLNARNTKLC</sequence>
<keyword evidence="2" id="KW-1185">Reference proteome</keyword>
<reference evidence="2" key="1">
    <citation type="journal article" date="2021" name="Science">
        <title>Hunting the eagle killer: A cyanobacterial neurotoxin causes vacuolar myelinopathy.</title>
        <authorList>
            <person name="Breinlinger S."/>
            <person name="Phillips T.J."/>
            <person name="Haram B.N."/>
            <person name="Mares J."/>
            <person name="Martinez Yerena J.A."/>
            <person name="Hrouzek P."/>
            <person name="Sobotka R."/>
            <person name="Henderson W.M."/>
            <person name="Schmieder P."/>
            <person name="Williams S.M."/>
            <person name="Lauderdale J.D."/>
            <person name="Wilde H.D."/>
            <person name="Gerrin W."/>
            <person name="Kust A."/>
            <person name="Washington J.W."/>
            <person name="Wagner C."/>
            <person name="Geier B."/>
            <person name="Liebeke M."/>
            <person name="Enke H."/>
            <person name="Niedermeyer T.H.J."/>
            <person name="Wilde S.B."/>
        </authorList>
    </citation>
    <scope>NUCLEOTIDE SEQUENCE [LARGE SCALE GENOMIC DNA]</scope>
    <source>
        <strain evidence="2">Thurmond2011</strain>
    </source>
</reference>
<dbReference type="EMBL" id="JAALHA020000002">
    <property type="protein sequence ID" value="MDR9894268.1"/>
    <property type="molecule type" value="Genomic_DNA"/>
</dbReference>
<organism evidence="1 2">
    <name type="scientific">Aetokthonos hydrillicola Thurmond2011</name>
    <dbReference type="NCBI Taxonomy" id="2712845"/>
    <lineage>
        <taxon>Bacteria</taxon>
        <taxon>Bacillati</taxon>
        <taxon>Cyanobacteriota</taxon>
        <taxon>Cyanophyceae</taxon>
        <taxon>Nostocales</taxon>
        <taxon>Hapalosiphonaceae</taxon>
        <taxon>Aetokthonos</taxon>
    </lineage>
</organism>
<protein>
    <submittedName>
        <fullName evidence="1">Uncharacterized protein</fullName>
    </submittedName>
</protein>
<accession>A0AAP5I6W3</accession>
<gene>
    <name evidence="1" type="ORF">G7B40_006740</name>
</gene>
<dbReference type="RefSeq" id="WP_208342054.1">
    <property type="nucleotide sequence ID" value="NZ_CAWQFN010000056.1"/>
</dbReference>